<evidence type="ECO:0000256" key="1">
    <source>
        <dbReference type="SAM" id="Phobius"/>
    </source>
</evidence>
<dbReference type="RefSeq" id="WP_385877233.1">
    <property type="nucleotide sequence ID" value="NZ_JBHLXE010000092.1"/>
</dbReference>
<proteinExistence type="predicted"/>
<keyword evidence="1" id="KW-0472">Membrane</keyword>
<reference evidence="3 4" key="1">
    <citation type="submission" date="2024-09" db="EMBL/GenBank/DDBJ databases">
        <authorList>
            <person name="Sun Q."/>
            <person name="Mori K."/>
        </authorList>
    </citation>
    <scope>NUCLEOTIDE SEQUENCE [LARGE SCALE GENOMIC DNA]</scope>
    <source>
        <strain evidence="3 4">CCM 8545</strain>
    </source>
</reference>
<feature type="domain" description="Thoeris protein ThsA Macro" evidence="2">
    <location>
        <begin position="77"/>
        <end position="259"/>
    </location>
</feature>
<name>A0ABV6CEZ5_9GAMM</name>
<feature type="transmembrane region" description="Helical" evidence="1">
    <location>
        <begin position="45"/>
        <end position="62"/>
    </location>
</feature>
<dbReference type="Proteomes" id="UP001589758">
    <property type="component" value="Unassembled WGS sequence"/>
</dbReference>
<sequence>MIKVNFFDKRVFEIFLKITSFISMFLSLFVLFVDIPATHKTTCGYFFIVLLVFIYLIVWLWSNNLNKIDINVEGSEVTIKVGDIFSESGFKAIAFNEYFDTEVDNKIIAESSLNGIFIQNYLGISVEELDLFIKNYSFEKDEKLESNADRKLGKNLRYQIGTICVYKDFLLAAFTKFDNDNQAVLTMPEYIEFLIKFWDKVNKVYAQRNVSTPVFGSGITRIKGHKTISDEDLLKIMLWTFRISEMRFKYPAKLTIIIHKDKINKINLLDIKSARNGV</sequence>
<keyword evidence="4" id="KW-1185">Reference proteome</keyword>
<protein>
    <submittedName>
        <fullName evidence="3">Macro domain-containing protein</fullName>
    </submittedName>
</protein>
<dbReference type="InterPro" id="IPR045535">
    <property type="entry name" value="ThsA_Macro"/>
</dbReference>
<feature type="transmembrane region" description="Helical" evidence="1">
    <location>
        <begin position="14"/>
        <end position="33"/>
    </location>
</feature>
<evidence type="ECO:0000313" key="4">
    <source>
        <dbReference type="Proteomes" id="UP001589758"/>
    </source>
</evidence>
<evidence type="ECO:0000313" key="3">
    <source>
        <dbReference type="EMBL" id="MFC0180116.1"/>
    </source>
</evidence>
<dbReference type="Pfam" id="PF20016">
    <property type="entry name" value="ThsA_Macro"/>
    <property type="match status" value="1"/>
</dbReference>
<evidence type="ECO:0000259" key="2">
    <source>
        <dbReference type="Pfam" id="PF20016"/>
    </source>
</evidence>
<gene>
    <name evidence="3" type="ORF">ACFFIT_08490</name>
</gene>
<keyword evidence="1" id="KW-0812">Transmembrane</keyword>
<comment type="caution">
    <text evidence="3">The sequence shown here is derived from an EMBL/GenBank/DDBJ whole genome shotgun (WGS) entry which is preliminary data.</text>
</comment>
<keyword evidence="1" id="KW-1133">Transmembrane helix</keyword>
<organism evidence="3 4">
    <name type="scientific">Thorsellia kenyensis</name>
    <dbReference type="NCBI Taxonomy" id="1549888"/>
    <lineage>
        <taxon>Bacteria</taxon>
        <taxon>Pseudomonadati</taxon>
        <taxon>Pseudomonadota</taxon>
        <taxon>Gammaproteobacteria</taxon>
        <taxon>Enterobacterales</taxon>
        <taxon>Thorselliaceae</taxon>
        <taxon>Thorsellia</taxon>
    </lineage>
</organism>
<dbReference type="EMBL" id="JBHLXE010000092">
    <property type="protein sequence ID" value="MFC0180116.1"/>
    <property type="molecule type" value="Genomic_DNA"/>
</dbReference>
<accession>A0ABV6CEZ5</accession>